<accession>A0AA96RM50</accession>
<keyword evidence="5" id="KW-0812">Transmembrane</keyword>
<feature type="domain" description="EF-hand" evidence="12">
    <location>
        <begin position="1771"/>
        <end position="1797"/>
    </location>
</feature>
<keyword evidence="14" id="KW-1185">Reference proteome</keyword>
<dbReference type="SUPFAM" id="SSF49785">
    <property type="entry name" value="Galactose-binding domain-like"/>
    <property type="match status" value="1"/>
</dbReference>
<dbReference type="GO" id="GO:0047757">
    <property type="term" value="F:chondroitin-glucuronate 5-epimerase activity"/>
    <property type="evidence" value="ECO:0007669"/>
    <property type="project" value="TreeGrafter"/>
</dbReference>
<dbReference type="Pfam" id="PF16332">
    <property type="entry name" value="DUF4962"/>
    <property type="match status" value="1"/>
</dbReference>
<evidence type="ECO:0000256" key="6">
    <source>
        <dbReference type="ARBA" id="ARBA00022729"/>
    </source>
</evidence>
<dbReference type="PROSITE" id="PS00018">
    <property type="entry name" value="EF_HAND_1"/>
    <property type="match status" value="1"/>
</dbReference>
<dbReference type="Pfam" id="PF00754">
    <property type="entry name" value="F5_F8_type_C"/>
    <property type="match status" value="1"/>
</dbReference>
<dbReference type="GO" id="GO:0030246">
    <property type="term" value="F:carbohydrate binding"/>
    <property type="evidence" value="ECO:0007669"/>
    <property type="project" value="InterPro"/>
</dbReference>
<evidence type="ECO:0000256" key="9">
    <source>
        <dbReference type="ARBA" id="ARBA00023180"/>
    </source>
</evidence>
<dbReference type="GO" id="GO:0030313">
    <property type="term" value="C:cell envelope"/>
    <property type="evidence" value="ECO:0007669"/>
    <property type="project" value="UniProtKB-SubCell"/>
</dbReference>
<keyword evidence="8" id="KW-0472">Membrane</keyword>
<dbReference type="PROSITE" id="PS50022">
    <property type="entry name" value="FA58C_3"/>
    <property type="match status" value="1"/>
</dbReference>
<evidence type="ECO:0000313" key="13">
    <source>
        <dbReference type="EMBL" id="WNR46101.1"/>
    </source>
</evidence>
<proteinExistence type="predicted"/>
<evidence type="ECO:0000256" key="10">
    <source>
        <dbReference type="ARBA" id="ARBA00023235"/>
    </source>
</evidence>
<evidence type="ECO:0000256" key="1">
    <source>
        <dbReference type="ARBA" id="ARBA00004141"/>
    </source>
</evidence>
<dbReference type="SUPFAM" id="SSF49384">
    <property type="entry name" value="Carbohydrate-binding domain"/>
    <property type="match status" value="1"/>
</dbReference>
<dbReference type="Gene3D" id="2.60.120.260">
    <property type="entry name" value="Galactose-binding domain-like"/>
    <property type="match status" value="3"/>
</dbReference>
<dbReference type="InterPro" id="IPR012480">
    <property type="entry name" value="Hepar_II_III_C"/>
</dbReference>
<keyword evidence="6" id="KW-0732">Signal</keyword>
<dbReference type="CDD" id="cd02795">
    <property type="entry name" value="CBM6-CBM35-CBM36_like"/>
    <property type="match status" value="1"/>
</dbReference>
<evidence type="ECO:0000256" key="8">
    <source>
        <dbReference type="ARBA" id="ARBA00023136"/>
    </source>
</evidence>
<evidence type="ECO:0000256" key="5">
    <source>
        <dbReference type="ARBA" id="ARBA00022692"/>
    </source>
</evidence>
<dbReference type="Proteomes" id="UP001304650">
    <property type="component" value="Chromosome"/>
</dbReference>
<evidence type="ECO:0000259" key="11">
    <source>
        <dbReference type="PROSITE" id="PS50022"/>
    </source>
</evidence>
<dbReference type="InterPro" id="IPR036439">
    <property type="entry name" value="Dockerin_dom_sf"/>
</dbReference>
<dbReference type="Pfam" id="PF07940">
    <property type="entry name" value="Hepar_II_III_C"/>
    <property type="match status" value="1"/>
</dbReference>
<feature type="domain" description="F5/8 type C" evidence="11">
    <location>
        <begin position="1385"/>
        <end position="1525"/>
    </location>
</feature>
<gene>
    <name evidence="13" type="ORF">MJB10_08410</name>
</gene>
<dbReference type="SUPFAM" id="SSF48230">
    <property type="entry name" value="Chondroitin AC/alginate lyase"/>
    <property type="match status" value="1"/>
</dbReference>
<dbReference type="Gene3D" id="1.10.1330.10">
    <property type="entry name" value="Dockerin domain"/>
    <property type="match status" value="1"/>
</dbReference>
<dbReference type="CDD" id="cd08547">
    <property type="entry name" value="Type_II_cohesin"/>
    <property type="match status" value="1"/>
</dbReference>
<dbReference type="InterPro" id="IPR008965">
    <property type="entry name" value="CBM2/CBM3_carb-bd_dom_sf"/>
</dbReference>
<dbReference type="InterPro" id="IPR000421">
    <property type="entry name" value="FA58C"/>
</dbReference>
<name>A0AA96RM50_9BACL</name>
<dbReference type="GO" id="GO:0005576">
    <property type="term" value="C:extracellular region"/>
    <property type="evidence" value="ECO:0007669"/>
    <property type="project" value="UniProtKB-SubCell"/>
</dbReference>
<dbReference type="InterPro" id="IPR002102">
    <property type="entry name" value="Cohesin_dom"/>
</dbReference>
<dbReference type="InterPro" id="IPR052447">
    <property type="entry name" value="Dermatan-Sulfate_Isomerase"/>
</dbReference>
<organism evidence="13 14">
    <name type="scientific">Paenibacillus roseopurpureus</name>
    <dbReference type="NCBI Taxonomy" id="2918901"/>
    <lineage>
        <taxon>Bacteria</taxon>
        <taxon>Bacillati</taxon>
        <taxon>Bacillota</taxon>
        <taxon>Bacilli</taxon>
        <taxon>Bacillales</taxon>
        <taxon>Paenibacillaceae</taxon>
        <taxon>Paenibacillus</taxon>
    </lineage>
</organism>
<comment type="subcellular location">
    <subcellularLocation>
        <location evidence="2">Cell envelope</location>
    </subcellularLocation>
    <subcellularLocation>
        <location evidence="1">Membrane</location>
        <topology evidence="1">Multi-pass membrane protein</topology>
    </subcellularLocation>
    <subcellularLocation>
        <location evidence="3">Secreted</location>
    </subcellularLocation>
</comment>
<dbReference type="InterPro" id="IPR032518">
    <property type="entry name" value="HepII_N"/>
</dbReference>
<keyword evidence="4" id="KW-0964">Secreted</keyword>
<evidence type="ECO:0000313" key="14">
    <source>
        <dbReference type="Proteomes" id="UP001304650"/>
    </source>
</evidence>
<keyword evidence="10" id="KW-0413">Isomerase</keyword>
<reference evidence="13" key="1">
    <citation type="submission" date="2022-02" db="EMBL/GenBank/DDBJ databases">
        <title>Paenibacillus sp. MBLB1832 Whole Genome Shotgun Sequencing.</title>
        <authorList>
            <person name="Hwang C.Y."/>
            <person name="Cho E.-S."/>
            <person name="Seo M.-J."/>
        </authorList>
    </citation>
    <scope>NUCLEOTIDE SEQUENCE</scope>
    <source>
        <strain evidence="13">MBLB1832</strain>
    </source>
</reference>
<evidence type="ECO:0000256" key="4">
    <source>
        <dbReference type="ARBA" id="ARBA00022525"/>
    </source>
</evidence>
<dbReference type="InterPro" id="IPR002048">
    <property type="entry name" value="EF_hand_dom"/>
</dbReference>
<dbReference type="GO" id="GO:0000272">
    <property type="term" value="P:polysaccharide catabolic process"/>
    <property type="evidence" value="ECO:0007669"/>
    <property type="project" value="InterPro"/>
</dbReference>
<dbReference type="KEGG" id="proo:MJB10_08410"/>
<keyword evidence="9" id="KW-0325">Glycoprotein</keyword>
<dbReference type="PROSITE" id="PS50222">
    <property type="entry name" value="EF_HAND_2"/>
    <property type="match status" value="1"/>
</dbReference>
<dbReference type="Pfam" id="PF00963">
    <property type="entry name" value="Cohesin"/>
    <property type="match status" value="1"/>
</dbReference>
<dbReference type="Gene3D" id="2.60.40.680">
    <property type="match status" value="1"/>
</dbReference>
<protein>
    <submittedName>
        <fullName evidence="13">DNRLRE domain-containing protein</fullName>
    </submittedName>
</protein>
<dbReference type="Pfam" id="PF24517">
    <property type="entry name" value="CBM96"/>
    <property type="match status" value="1"/>
</dbReference>
<dbReference type="NCBIfam" id="NF033679">
    <property type="entry name" value="DNRLRE_dom"/>
    <property type="match status" value="1"/>
</dbReference>
<evidence type="ECO:0000259" key="12">
    <source>
        <dbReference type="PROSITE" id="PS50222"/>
    </source>
</evidence>
<dbReference type="RefSeq" id="WP_314803435.1">
    <property type="nucleotide sequence ID" value="NZ_CP130319.1"/>
</dbReference>
<evidence type="ECO:0000256" key="7">
    <source>
        <dbReference type="ARBA" id="ARBA00022989"/>
    </source>
</evidence>
<dbReference type="InterPro" id="IPR008979">
    <property type="entry name" value="Galactose-bd-like_sf"/>
</dbReference>
<dbReference type="GO" id="GO:0005509">
    <property type="term" value="F:calcium ion binding"/>
    <property type="evidence" value="ECO:0007669"/>
    <property type="project" value="InterPro"/>
</dbReference>
<dbReference type="EMBL" id="CP130319">
    <property type="protein sequence ID" value="WNR46101.1"/>
    <property type="molecule type" value="Genomic_DNA"/>
</dbReference>
<keyword evidence="7" id="KW-1133">Transmembrane helix</keyword>
<dbReference type="GO" id="GO:0016829">
    <property type="term" value="F:lyase activity"/>
    <property type="evidence" value="ECO:0007669"/>
    <property type="project" value="InterPro"/>
</dbReference>
<evidence type="ECO:0000256" key="3">
    <source>
        <dbReference type="ARBA" id="ARBA00004613"/>
    </source>
</evidence>
<dbReference type="GO" id="GO:0016020">
    <property type="term" value="C:membrane"/>
    <property type="evidence" value="ECO:0007669"/>
    <property type="project" value="UniProtKB-SubCell"/>
</dbReference>
<dbReference type="Gene3D" id="1.50.10.100">
    <property type="entry name" value="Chondroitin AC/alginate lyase"/>
    <property type="match status" value="2"/>
</dbReference>
<dbReference type="Gene3D" id="2.70.98.70">
    <property type="match status" value="1"/>
</dbReference>
<dbReference type="InterPro" id="IPR018247">
    <property type="entry name" value="EF_Hand_1_Ca_BS"/>
</dbReference>
<sequence>MFGSRTKRVLSLIIIFQLVLGMLLTIIPVFTPSVQAAVIDTILPEADAYVSSKTGERDTTYNGATSPNQLVLREDNLAETSSKRAYMRFDLSKVPTDTTGVTVTLRVYAEALPPPAVTVNVYAYAVTTDTWDEATITWNTRPDAGAFGNKVAEFVIAPEIGYYEADITSYVLAQKASGKKANIVLMNSLGAPQRILKTKERAVGQQPYLAISKTVVVPPLTPTNVNVSNYQKKVAITFNNTLVDQTGGNLRNKVMVSKDNGTSYQPLTPWDNVSLSGNQFIIDFQNPLLGISNKIKILGNSLKDSQGNSQTADILTSTFAAGPIPDPTLAPVKPTRDFSVNVPNISQTMLGNKANVYPKLFVDANRVNELRNAILPGGTHNQIWERYLKQMDAELLKVPPAVNYTDGDEYELWQRNVAYTTQNLAAAAMLTQRKSVVETRSFEAEEANLSASTLVVGDDGASGTNYVDTGKTSITNLPNPAEKADIEFKATLPATQAYQVWARVATDSINPVLHLAADIGDYQQAPAFTSGGWKWIKAASFSSLAEGEHLFKFMTNAKLDKIIVTSDGAFIPSGMGTEQHWKEVEDTTLTAPMSVYSDDTTASRNKYAAVKSGADANTVPANGATGDIQYSFQASQGNYDVWVRVKTENVAKNGFYYSMDGGAYSVAAPVIDKAQEWQWVKIATRNGLTKGTHTLAIKFKHIKLKFDTILVSSDTAAGIPNDPNKYLVAAIQWAKASVGYNTWGKTQDPLNRQWGLNRDLAPAHQLESLASVYDWLHDSLNTADRKLILDKLIYMGEYMYDSLAGENGQYNWFMYGYLNNHLWLTVGGLEVAGAAIYGDYPGAKRWFNLAVDKLDNIMGYLAEDGSTQEGPGYWNYGTNGLLKYMEVAKSILGINYFDSEAVKNAFDYRLYNQLPINVSTNLNFMVDTADTFRDNFGQTNNSLIRNLARLYKDETAQWLVDQFTLKGIDSRYTLDFGDLIFYDNAVQSLDPAAANKPSFKIFEDLGLVYARSDWSGNESLVTFKSGPYVGQKSIDLNPGSVAGYANGGHVHPDENNFTIFGNGEWQIRDDGYAAKYTSNHNTLLIDGLGQLGDQNANGDLGNGPLWGGGDTQQMLAQGSAPTIDKHVSTPALDYFVGDATSQYHVNKGLTKYKRHMIYLKPDVLIVVDDITLNAPKPLELRFFPEQNSFIQTGAKYLNVGKTSKLEFTPLTPTNVTVKAENVKYYNRDNVASQKLAYRLQNTTNAWRNVSAFAWSDKAGTPKQVSLTGQNGSLYTFEVEGKKVTVDIDTMTTSVSNVTVSERVKGSDANLAGVYSNGVLMNGIAPETLNYAFTVKSSVPPQLTVIPADSHAVVEITAPGKLPGEFKIKITSEDGSSSKIYTLAYNVVSNTGLGNVHIDFVEESEVSGTLLTGTGDYLTLDKSLPTYWALLPDGAWIQYNFGSLKKINQVLIAFASGDKRTANFDIMVSTNKTDWTKVYSGVSSGTTLQAQTFSFAPVNAKYMRVVGHGNSISGWNSFAEIGVMGEDVTSATLTSSTTVDKNSSFQISYGLQGAIEVNGQDVTVHYDPALFTYVGATAGVNGTTIQDVNHNPAQGTIRYVLVSTGINRINGEVANLLNLTFQAKASGTGTIEVTQVELSDANGEMTNASTASKMITISQDTSALTSAIVSAQGILSAAVEGIMNGQYPSGTKAQLQAVISTSIVIRDNGLATNAQISQATTELLAALSTFQSLIITSRTGDFSQRQGYDIGDISMVAPHFGKTKNSSDWNQIKRFDINNDGEIGIYELAFIAKRLLNN</sequence>
<evidence type="ECO:0000256" key="2">
    <source>
        <dbReference type="ARBA" id="ARBA00004196"/>
    </source>
</evidence>
<dbReference type="InterPro" id="IPR055372">
    <property type="entry name" value="CBM96"/>
</dbReference>
<dbReference type="PANTHER" id="PTHR15532:SF5">
    <property type="entry name" value="SULFOTRANSFERASE DOMAIN-CONTAINING PROTEIN"/>
    <property type="match status" value="1"/>
</dbReference>
<dbReference type="Gene3D" id="1.20.1270.90">
    <property type="entry name" value="AF1782-like"/>
    <property type="match status" value="1"/>
</dbReference>
<dbReference type="InterPro" id="IPR008929">
    <property type="entry name" value="Chondroitin_lyas"/>
</dbReference>
<dbReference type="PANTHER" id="PTHR15532">
    <property type="match status" value="1"/>
</dbReference>